<proteinExistence type="predicted"/>
<evidence type="ECO:0000313" key="2">
    <source>
        <dbReference type="Proteomes" id="UP000606786"/>
    </source>
</evidence>
<dbReference type="Proteomes" id="UP000606786">
    <property type="component" value="Unassembled WGS sequence"/>
</dbReference>
<sequence length="73" mass="8362">MCANVQIKPLCRQQFPMPINCNKFVHVGNQLMRRIKATDAAKRHQFTIANCPLRSASNFAKYAEVLCTFNAYK</sequence>
<protein>
    <submittedName>
        <fullName evidence="1">(Mediterranean fruit fly) hypothetical protein</fullName>
    </submittedName>
</protein>
<keyword evidence="2" id="KW-1185">Reference proteome</keyword>
<comment type="caution">
    <text evidence="1">The sequence shown here is derived from an EMBL/GenBank/DDBJ whole genome shotgun (WGS) entry which is preliminary data.</text>
</comment>
<dbReference type="EMBL" id="CAJHJT010000001">
    <property type="protein sequence ID" value="CAD6995360.1"/>
    <property type="molecule type" value="Genomic_DNA"/>
</dbReference>
<name>A0A811UA18_CERCA</name>
<evidence type="ECO:0000313" key="1">
    <source>
        <dbReference type="EMBL" id="CAD6995360.1"/>
    </source>
</evidence>
<gene>
    <name evidence="1" type="ORF">CCAP1982_LOCUS4079</name>
</gene>
<dbReference type="AlphaFoldDB" id="A0A811UA18"/>
<reference evidence="1" key="1">
    <citation type="submission" date="2020-11" db="EMBL/GenBank/DDBJ databases">
        <authorList>
            <person name="Whitehead M."/>
        </authorList>
    </citation>
    <scope>NUCLEOTIDE SEQUENCE</scope>
    <source>
        <strain evidence="1">EGII</strain>
    </source>
</reference>
<accession>A0A811UA18</accession>
<organism evidence="1 2">
    <name type="scientific">Ceratitis capitata</name>
    <name type="common">Mediterranean fruit fly</name>
    <name type="synonym">Tephritis capitata</name>
    <dbReference type="NCBI Taxonomy" id="7213"/>
    <lineage>
        <taxon>Eukaryota</taxon>
        <taxon>Metazoa</taxon>
        <taxon>Ecdysozoa</taxon>
        <taxon>Arthropoda</taxon>
        <taxon>Hexapoda</taxon>
        <taxon>Insecta</taxon>
        <taxon>Pterygota</taxon>
        <taxon>Neoptera</taxon>
        <taxon>Endopterygota</taxon>
        <taxon>Diptera</taxon>
        <taxon>Brachycera</taxon>
        <taxon>Muscomorpha</taxon>
        <taxon>Tephritoidea</taxon>
        <taxon>Tephritidae</taxon>
        <taxon>Ceratitis</taxon>
        <taxon>Ceratitis</taxon>
    </lineage>
</organism>